<name>A0A0P0RBA5_9BURK</name>
<proteinExistence type="predicted"/>
<evidence type="ECO:0000313" key="2">
    <source>
        <dbReference type="Proteomes" id="UP000019146"/>
    </source>
</evidence>
<gene>
    <name evidence="1" type="ORF">K788_00037655</name>
</gene>
<accession>A0A0P0RBA5</accession>
<dbReference type="KEGG" id="bcai:K788_00037655"/>
<reference evidence="1 2" key="1">
    <citation type="journal article" date="2014" name="Genome Announc.">
        <title>Draft Genome Sequence of the Haloacid-Degrading Burkholderia caribensis Strain MBA4.</title>
        <authorList>
            <person name="Pan Y."/>
            <person name="Kong K.F."/>
            <person name="Tsang J.S."/>
        </authorList>
    </citation>
    <scope>NUCLEOTIDE SEQUENCE [LARGE SCALE GENOMIC DNA]</scope>
    <source>
        <strain evidence="1 2">MBA4</strain>
    </source>
</reference>
<sequence>MLKRRPVPPFFNFAAHLARASALPCAHCMDKVT</sequence>
<dbReference type="EMBL" id="CP012746">
    <property type="protein sequence ID" value="ALL65657.1"/>
    <property type="molecule type" value="Genomic_DNA"/>
</dbReference>
<evidence type="ECO:0000313" key="1">
    <source>
        <dbReference type="EMBL" id="ALL65657.1"/>
    </source>
</evidence>
<dbReference type="AlphaFoldDB" id="A0A0P0RBA5"/>
<organism evidence="1 2">
    <name type="scientific">Paraburkholderia caribensis MBA4</name>
    <dbReference type="NCBI Taxonomy" id="1323664"/>
    <lineage>
        <taxon>Bacteria</taxon>
        <taxon>Pseudomonadati</taxon>
        <taxon>Pseudomonadota</taxon>
        <taxon>Betaproteobacteria</taxon>
        <taxon>Burkholderiales</taxon>
        <taxon>Burkholderiaceae</taxon>
        <taxon>Paraburkholderia</taxon>
    </lineage>
</organism>
<dbReference type="Proteomes" id="UP000019146">
    <property type="component" value="Chromosome 1"/>
</dbReference>
<protein>
    <submittedName>
        <fullName evidence="1">Uncharacterized protein</fullName>
    </submittedName>
</protein>